<name>A0A9P4LCY7_9PLEO</name>
<proteinExistence type="predicted"/>
<keyword evidence="2" id="KW-1185">Reference proteome</keyword>
<accession>A0A9P4LCY7</accession>
<reference evidence="1" key="1">
    <citation type="submission" date="2020-01" db="EMBL/GenBank/DDBJ databases">
        <authorList>
            <consortium name="DOE Joint Genome Institute"/>
            <person name="Haridas S."/>
            <person name="Albert R."/>
            <person name="Binder M."/>
            <person name="Bloem J."/>
            <person name="Labutti K."/>
            <person name="Salamov A."/>
            <person name="Andreopoulos B."/>
            <person name="Baker S.E."/>
            <person name="Barry K."/>
            <person name="Bills G."/>
            <person name="Bluhm B.H."/>
            <person name="Cannon C."/>
            <person name="Castanera R."/>
            <person name="Culley D.E."/>
            <person name="Daum C."/>
            <person name="Ezra D."/>
            <person name="Gonzalez J.B."/>
            <person name="Henrissat B."/>
            <person name="Kuo A."/>
            <person name="Liang C."/>
            <person name="Lipzen A."/>
            <person name="Lutzoni F."/>
            <person name="Magnuson J."/>
            <person name="Mondo S."/>
            <person name="Nolan M."/>
            <person name="Ohm R."/>
            <person name="Pangilinan J."/>
            <person name="Park H.-J."/>
            <person name="Ramirez L."/>
            <person name="Alfaro M."/>
            <person name="Sun H."/>
            <person name="Tritt A."/>
            <person name="Yoshinaga Y."/>
            <person name="Zwiers L.-H."/>
            <person name="Turgeon B.G."/>
            <person name="Goodwin S.B."/>
            <person name="Spatafora J.W."/>
            <person name="Crous P.W."/>
            <person name="Grigoriev I.V."/>
        </authorList>
    </citation>
    <scope>NUCLEOTIDE SEQUENCE</scope>
    <source>
        <strain evidence="1">CBS 394.84</strain>
    </source>
</reference>
<evidence type="ECO:0000313" key="2">
    <source>
        <dbReference type="Proteomes" id="UP000800039"/>
    </source>
</evidence>
<dbReference type="RefSeq" id="XP_040793068.1">
    <property type="nucleotide sequence ID" value="XM_040926943.1"/>
</dbReference>
<comment type="caution">
    <text evidence="1">The sequence shown here is derived from an EMBL/GenBank/DDBJ whole genome shotgun (WGS) entry which is preliminary data.</text>
</comment>
<organism evidence="1 2">
    <name type="scientific">Cucurbitaria berberidis CBS 394.84</name>
    <dbReference type="NCBI Taxonomy" id="1168544"/>
    <lineage>
        <taxon>Eukaryota</taxon>
        <taxon>Fungi</taxon>
        <taxon>Dikarya</taxon>
        <taxon>Ascomycota</taxon>
        <taxon>Pezizomycotina</taxon>
        <taxon>Dothideomycetes</taxon>
        <taxon>Pleosporomycetidae</taxon>
        <taxon>Pleosporales</taxon>
        <taxon>Pleosporineae</taxon>
        <taxon>Cucurbitariaceae</taxon>
        <taxon>Cucurbitaria</taxon>
    </lineage>
</organism>
<dbReference type="AlphaFoldDB" id="A0A9P4LCY7"/>
<evidence type="ECO:0000313" key="1">
    <source>
        <dbReference type="EMBL" id="KAF1850505.1"/>
    </source>
</evidence>
<dbReference type="Proteomes" id="UP000800039">
    <property type="component" value="Unassembled WGS sequence"/>
</dbReference>
<sequence>MRTTTTEQMKLFNIQGPKTVAHIPVMQANHRFISSYYRGRYLGRSSPLQVSGASSFSPAQASMQCPSRSALQGHPSHLSSAWYLKFISDWLKLMNLSFSTPSSVPHFPSRLSRPITSSAARVSINREEPMQCYLVLTRLFKHIFSILTNHKVNSRRKR</sequence>
<gene>
    <name evidence="1" type="ORF">K460DRAFT_16928</name>
</gene>
<dbReference type="EMBL" id="ML976614">
    <property type="protein sequence ID" value="KAF1850505.1"/>
    <property type="molecule type" value="Genomic_DNA"/>
</dbReference>
<protein>
    <submittedName>
        <fullName evidence="1">Uncharacterized protein</fullName>
    </submittedName>
</protein>
<dbReference type="GeneID" id="63844195"/>